<evidence type="ECO:0000313" key="5">
    <source>
        <dbReference type="Proteomes" id="UP000045842"/>
    </source>
</evidence>
<sequence>MGDAGQRGETRPGGSQVRRTFTLVNRDAQGTAAGGKSTDDVSVYLAIYPRRDGGSGHHANVITLHASAVSCTYARHRPIRLNFAPKLALHKLTVEATATNRLGPAAKLLGTAGKIMTDTPFRW</sequence>
<feature type="region of interest" description="Disordered" evidence="1">
    <location>
        <begin position="1"/>
        <end position="37"/>
    </location>
</feature>
<dbReference type="EMBL" id="CSAD01000308">
    <property type="protein sequence ID" value="COV70303.1"/>
    <property type="molecule type" value="Genomic_DNA"/>
</dbReference>
<dbReference type="EMBL" id="CFOE01000773">
    <property type="protein sequence ID" value="CFE45679.1"/>
    <property type="molecule type" value="Genomic_DNA"/>
</dbReference>
<accession>A0A655JFI8</accession>
<evidence type="ECO:0000313" key="2">
    <source>
        <dbReference type="EMBL" id="CFE45679.1"/>
    </source>
</evidence>
<evidence type="ECO:0000313" key="6">
    <source>
        <dbReference type="Proteomes" id="UP000048289"/>
    </source>
</evidence>
<feature type="compositionally biased region" description="Basic and acidic residues" evidence="1">
    <location>
        <begin position="1"/>
        <end position="10"/>
    </location>
</feature>
<protein>
    <submittedName>
        <fullName evidence="4">Uncharacterized protein</fullName>
    </submittedName>
</protein>
<proteinExistence type="predicted"/>
<dbReference type="Proteomes" id="UP000048289">
    <property type="component" value="Unassembled WGS sequence"/>
</dbReference>
<dbReference type="AlphaFoldDB" id="A0A655JFI8"/>
<dbReference type="EMBL" id="CHKL01000475">
    <property type="protein sequence ID" value="COW85309.1"/>
    <property type="molecule type" value="Genomic_DNA"/>
</dbReference>
<name>A0A655JFI8_MYCTX</name>
<dbReference type="Proteomes" id="UP000045842">
    <property type="component" value="Unassembled WGS sequence"/>
</dbReference>
<dbReference type="Proteomes" id="UP000048600">
    <property type="component" value="Unassembled WGS sequence"/>
</dbReference>
<gene>
    <name evidence="3" type="ORF">ERS007679_02315</name>
    <name evidence="2" type="ORF">ERS007681_03888</name>
    <name evidence="4" type="ORF">ERS007741_03286</name>
</gene>
<organism evidence="4 7">
    <name type="scientific">Mycobacterium tuberculosis</name>
    <dbReference type="NCBI Taxonomy" id="1773"/>
    <lineage>
        <taxon>Bacteria</taxon>
        <taxon>Bacillati</taxon>
        <taxon>Actinomycetota</taxon>
        <taxon>Actinomycetes</taxon>
        <taxon>Mycobacteriales</taxon>
        <taxon>Mycobacteriaceae</taxon>
        <taxon>Mycobacterium</taxon>
        <taxon>Mycobacterium tuberculosis complex</taxon>
    </lineage>
</organism>
<evidence type="ECO:0000313" key="3">
    <source>
        <dbReference type="EMBL" id="COV70303.1"/>
    </source>
</evidence>
<evidence type="ECO:0000256" key="1">
    <source>
        <dbReference type="SAM" id="MobiDB-lite"/>
    </source>
</evidence>
<reference evidence="5 6" key="1">
    <citation type="submission" date="2015-03" db="EMBL/GenBank/DDBJ databases">
        <authorList>
            <consortium name="Pathogen Informatics"/>
        </authorList>
    </citation>
    <scope>NUCLEOTIDE SEQUENCE [LARGE SCALE GENOMIC DNA]</scope>
    <source>
        <strain evidence="3 5">G09801536</strain>
        <strain evidence="2 6">G09901357</strain>
        <strain evidence="4 7">P00601463</strain>
    </source>
</reference>
<evidence type="ECO:0000313" key="4">
    <source>
        <dbReference type="EMBL" id="COW85309.1"/>
    </source>
</evidence>
<evidence type="ECO:0000313" key="7">
    <source>
        <dbReference type="Proteomes" id="UP000048600"/>
    </source>
</evidence>